<dbReference type="InterPro" id="IPR006264">
    <property type="entry name" value="EPSP_synthase"/>
</dbReference>
<feature type="binding site" evidence="7">
    <location>
        <position position="166"/>
    </location>
    <ligand>
        <name>3-phosphoshikimate</name>
        <dbReference type="ChEBI" id="CHEBI:145989"/>
    </ligand>
</feature>
<dbReference type="RefSeq" id="WP_188690064.1">
    <property type="nucleotide sequence ID" value="NZ_BMIR01000003.1"/>
</dbReference>
<comment type="catalytic activity">
    <reaction evidence="6">
        <text>3-phosphoshikimate + phosphoenolpyruvate = 5-O-(1-carboxyvinyl)-3-phosphoshikimate + phosphate</text>
        <dbReference type="Rhea" id="RHEA:21256"/>
        <dbReference type="ChEBI" id="CHEBI:43474"/>
        <dbReference type="ChEBI" id="CHEBI:57701"/>
        <dbReference type="ChEBI" id="CHEBI:58702"/>
        <dbReference type="ChEBI" id="CHEBI:145989"/>
        <dbReference type="EC" id="2.5.1.19"/>
    </reaction>
    <physiologicalReaction direction="left-to-right" evidence="6">
        <dbReference type="Rhea" id="RHEA:21257"/>
    </physiologicalReaction>
</comment>
<comment type="pathway">
    <text evidence="1 7">Metabolic intermediate biosynthesis; chorismate biosynthesis; chorismate from D-erythrose 4-phosphate and phosphoenolpyruvate: step 6/7.</text>
</comment>
<organism evidence="9 10">
    <name type="scientific">Pullulanibacillus camelliae</name>
    <dbReference type="NCBI Taxonomy" id="1707096"/>
    <lineage>
        <taxon>Bacteria</taxon>
        <taxon>Bacillati</taxon>
        <taxon>Bacillota</taxon>
        <taxon>Bacilli</taxon>
        <taxon>Bacillales</taxon>
        <taxon>Sporolactobacillaceae</taxon>
        <taxon>Pullulanibacillus</taxon>
    </lineage>
</organism>
<evidence type="ECO:0000256" key="3">
    <source>
        <dbReference type="ARBA" id="ARBA00022605"/>
    </source>
</evidence>
<dbReference type="InterPro" id="IPR013792">
    <property type="entry name" value="RNA3'P_cycl/enolpyr_Trfase_a/b"/>
</dbReference>
<accession>A0A8J2VN93</accession>
<dbReference type="AlphaFoldDB" id="A0A8J2VN93"/>
<evidence type="ECO:0000256" key="6">
    <source>
        <dbReference type="ARBA" id="ARBA00044633"/>
    </source>
</evidence>
<feature type="binding site" evidence="7">
    <location>
        <position position="344"/>
    </location>
    <ligand>
        <name>phosphoenolpyruvate</name>
        <dbReference type="ChEBI" id="CHEBI:58702"/>
    </ligand>
</feature>
<dbReference type="GO" id="GO:0009423">
    <property type="term" value="P:chorismate biosynthetic process"/>
    <property type="evidence" value="ECO:0007669"/>
    <property type="project" value="UniProtKB-UniRule"/>
</dbReference>
<comment type="function">
    <text evidence="7">Catalyzes the transfer of the enolpyruvyl moiety of phosphoenolpyruvate (PEP) to the 5-hydroxyl of shikimate-3-phosphate (S3P) to produce enolpyruvyl shikimate-3-phosphate and inorganic phosphate.</text>
</comment>
<reference evidence="9" key="2">
    <citation type="submission" date="2020-09" db="EMBL/GenBank/DDBJ databases">
        <authorList>
            <person name="Sun Q."/>
            <person name="Zhou Y."/>
        </authorList>
    </citation>
    <scope>NUCLEOTIDE SEQUENCE</scope>
    <source>
        <strain evidence="9">CGMCC 1.15371</strain>
    </source>
</reference>
<keyword evidence="7" id="KW-0963">Cytoplasm</keyword>
<feature type="domain" description="Enolpyruvate transferase" evidence="8">
    <location>
        <begin position="10"/>
        <end position="420"/>
    </location>
</feature>
<dbReference type="GO" id="GO:0005737">
    <property type="term" value="C:cytoplasm"/>
    <property type="evidence" value="ECO:0007669"/>
    <property type="project" value="UniProtKB-SubCell"/>
</dbReference>
<evidence type="ECO:0000313" key="9">
    <source>
        <dbReference type="EMBL" id="GGE33447.1"/>
    </source>
</evidence>
<feature type="binding site" evidence="7">
    <location>
        <position position="28"/>
    </location>
    <ligand>
        <name>3-phosphoshikimate</name>
        <dbReference type="ChEBI" id="CHEBI:145989"/>
    </ligand>
</feature>
<dbReference type="Gene3D" id="3.65.10.10">
    <property type="entry name" value="Enolpyruvate transferase domain"/>
    <property type="match status" value="2"/>
</dbReference>
<dbReference type="EMBL" id="BMIR01000003">
    <property type="protein sequence ID" value="GGE33447.1"/>
    <property type="molecule type" value="Genomic_DNA"/>
</dbReference>
<proteinExistence type="inferred from homology"/>
<dbReference type="PANTHER" id="PTHR21090:SF5">
    <property type="entry name" value="PENTAFUNCTIONAL AROM POLYPEPTIDE"/>
    <property type="match status" value="1"/>
</dbReference>
<dbReference type="Pfam" id="PF00275">
    <property type="entry name" value="EPSP_synthase"/>
    <property type="match status" value="1"/>
</dbReference>
<keyword evidence="4 7" id="KW-0808">Transferase</keyword>
<evidence type="ECO:0000256" key="4">
    <source>
        <dbReference type="ARBA" id="ARBA00022679"/>
    </source>
</evidence>
<protein>
    <recommendedName>
        <fullName evidence="7">3-phosphoshikimate 1-carboxyvinyltransferase</fullName>
        <ecNumber evidence="7">2.5.1.19</ecNumber>
    </recommendedName>
    <alternativeName>
        <fullName evidence="7">5-enolpyruvylshikimate-3-phosphate synthase</fullName>
        <shortName evidence="7">EPSP synthase</shortName>
        <shortName evidence="7">EPSPS</shortName>
    </alternativeName>
</protein>
<dbReference type="PANTHER" id="PTHR21090">
    <property type="entry name" value="AROM/DEHYDROQUINATE SYNTHASE"/>
    <property type="match status" value="1"/>
</dbReference>
<feature type="binding site" evidence="7">
    <location>
        <position position="165"/>
    </location>
    <ligand>
        <name>3-phosphoshikimate</name>
        <dbReference type="ChEBI" id="CHEBI:145989"/>
    </ligand>
</feature>
<evidence type="ECO:0000256" key="2">
    <source>
        <dbReference type="ARBA" id="ARBA00009948"/>
    </source>
</evidence>
<comment type="similarity">
    <text evidence="2 7">Belongs to the EPSP synthase family.</text>
</comment>
<evidence type="ECO:0000259" key="8">
    <source>
        <dbReference type="Pfam" id="PF00275"/>
    </source>
</evidence>
<evidence type="ECO:0000256" key="1">
    <source>
        <dbReference type="ARBA" id="ARBA00004811"/>
    </source>
</evidence>
<evidence type="ECO:0000313" key="10">
    <source>
        <dbReference type="Proteomes" id="UP000628775"/>
    </source>
</evidence>
<sequence>MGRLFVNTNEGKVKGTVRVPSSKYHLHRALIFGSLADGQSKITGQSNALHIKDTLNSLEDLGIKVTKTSDGYVVEGGNYIPKNGNVRVGSSGTTSQFLIGLGSRSVGEAVTFDGHKALKARPMGPLLNALSDMGVKLEAQDHRLPVTVHPGLPKGGHIKIQGTLSQWISGLLILAPFASQDTVVEALPPLNEKTYINLTIEMMSQFGVKVIEHENGRMWTVPANQEYKPCDLALEPDLSSAAFLFVLGALHPSDLILEGISAAGSHPEGKVLEIVQQMGVPVTVDEENDRIHIQHNGIRPTAGLEIDMKDIPDLIPAMSVLAALSQGQTILKNIGPGRLKESDRVKAMLQLNKMGADIKEVGDDLIINGVESLHSASISTYNDHRVEMAFALAATRASGTSDLTFPNAYKISYPEFLDHMAQLGLDMRIKNKQDADRKEPVSV</sequence>
<dbReference type="GO" id="GO:0009073">
    <property type="term" value="P:aromatic amino acid family biosynthetic process"/>
    <property type="evidence" value="ECO:0007669"/>
    <property type="project" value="UniProtKB-KW"/>
</dbReference>
<comment type="caution">
    <text evidence="9">The sequence shown here is derived from an EMBL/GenBank/DDBJ whole genome shotgun (WGS) entry which is preliminary data.</text>
</comment>
<evidence type="ECO:0000256" key="7">
    <source>
        <dbReference type="HAMAP-Rule" id="MF_00210"/>
    </source>
</evidence>
<keyword evidence="10" id="KW-1185">Reference proteome</keyword>
<dbReference type="GO" id="GO:0003866">
    <property type="term" value="F:3-phosphoshikimate 1-carboxyvinyltransferase activity"/>
    <property type="evidence" value="ECO:0007669"/>
    <property type="project" value="UniProtKB-UniRule"/>
</dbReference>
<keyword evidence="3 7" id="KW-0028">Amino-acid biosynthesis</keyword>
<feature type="binding site" evidence="7">
    <location>
        <position position="385"/>
    </location>
    <ligand>
        <name>phosphoenolpyruvate</name>
        <dbReference type="ChEBI" id="CHEBI:58702"/>
    </ligand>
</feature>
<name>A0A8J2VN93_9BACL</name>
<dbReference type="EC" id="2.5.1.19" evidence="7"/>
<dbReference type="CDD" id="cd01556">
    <property type="entry name" value="EPSP_synthase"/>
    <property type="match status" value="1"/>
</dbReference>
<comment type="subcellular location">
    <subcellularLocation>
        <location evidence="7">Cytoplasm</location>
    </subcellularLocation>
</comment>
<dbReference type="NCBIfam" id="TIGR01356">
    <property type="entry name" value="aroA"/>
    <property type="match status" value="1"/>
</dbReference>
<dbReference type="SUPFAM" id="SSF55205">
    <property type="entry name" value="EPT/RTPC-like"/>
    <property type="match status" value="1"/>
</dbReference>
<dbReference type="UniPathway" id="UPA00053">
    <property type="reaction ID" value="UER00089"/>
</dbReference>
<reference evidence="9" key="1">
    <citation type="journal article" date="2014" name="Int. J. Syst. Evol. Microbiol.">
        <title>Complete genome sequence of Corynebacterium casei LMG S-19264T (=DSM 44701T), isolated from a smear-ripened cheese.</title>
        <authorList>
            <consortium name="US DOE Joint Genome Institute (JGI-PGF)"/>
            <person name="Walter F."/>
            <person name="Albersmeier A."/>
            <person name="Kalinowski J."/>
            <person name="Ruckert C."/>
        </authorList>
    </citation>
    <scope>NUCLEOTIDE SEQUENCE</scope>
    <source>
        <strain evidence="9">CGMCC 1.15371</strain>
    </source>
</reference>
<comment type="subunit">
    <text evidence="7">Monomer.</text>
</comment>
<dbReference type="InterPro" id="IPR001986">
    <property type="entry name" value="Enolpyruvate_Tfrase_dom"/>
</dbReference>
<feature type="binding site" evidence="7">
    <location>
        <position position="92"/>
    </location>
    <ligand>
        <name>phosphoenolpyruvate</name>
        <dbReference type="ChEBI" id="CHEBI:58702"/>
    </ligand>
</feature>
<evidence type="ECO:0000256" key="5">
    <source>
        <dbReference type="ARBA" id="ARBA00023141"/>
    </source>
</evidence>
<feature type="active site" description="Proton acceptor" evidence="7">
    <location>
        <position position="313"/>
    </location>
</feature>
<dbReference type="InterPro" id="IPR036968">
    <property type="entry name" value="Enolpyruvate_Tfrase_sf"/>
</dbReference>
<comment type="caution">
    <text evidence="7">Lacks conserved residue(s) required for the propagation of feature annotation.</text>
</comment>
<feature type="binding site" evidence="7">
    <location>
        <position position="23"/>
    </location>
    <ligand>
        <name>3-phosphoshikimate</name>
        <dbReference type="ChEBI" id="CHEBI:145989"/>
    </ligand>
</feature>
<feature type="binding site" evidence="7">
    <location>
        <position position="340"/>
    </location>
    <ligand>
        <name>3-phosphoshikimate</name>
        <dbReference type="ChEBI" id="CHEBI:145989"/>
    </ligand>
</feature>
<gene>
    <name evidence="7" type="primary">aroA</name>
    <name evidence="9" type="ORF">GCM10011391_10130</name>
</gene>
<dbReference type="HAMAP" id="MF_00210">
    <property type="entry name" value="EPSP_synth"/>
    <property type="match status" value="1"/>
</dbReference>
<feature type="binding site" evidence="7">
    <location>
        <position position="313"/>
    </location>
    <ligand>
        <name>3-phosphoshikimate</name>
        <dbReference type="ChEBI" id="CHEBI:145989"/>
    </ligand>
</feature>
<feature type="binding site" evidence="7">
    <location>
        <position position="121"/>
    </location>
    <ligand>
        <name>phosphoenolpyruvate</name>
        <dbReference type="ChEBI" id="CHEBI:58702"/>
    </ligand>
</feature>
<dbReference type="PIRSF" id="PIRSF000505">
    <property type="entry name" value="EPSPS"/>
    <property type="match status" value="1"/>
</dbReference>
<dbReference type="Proteomes" id="UP000628775">
    <property type="component" value="Unassembled WGS sequence"/>
</dbReference>
<keyword evidence="5 7" id="KW-0057">Aromatic amino acid biosynthesis</keyword>
<feature type="binding site" evidence="7">
    <location>
        <position position="166"/>
    </location>
    <ligand>
        <name>phosphoenolpyruvate</name>
        <dbReference type="ChEBI" id="CHEBI:58702"/>
    </ligand>
</feature>
<dbReference type="GO" id="GO:0008652">
    <property type="term" value="P:amino acid biosynthetic process"/>
    <property type="evidence" value="ECO:0007669"/>
    <property type="project" value="UniProtKB-KW"/>
</dbReference>
<feature type="binding site" evidence="7">
    <location>
        <position position="23"/>
    </location>
    <ligand>
        <name>phosphoenolpyruvate</name>
        <dbReference type="ChEBI" id="CHEBI:58702"/>
    </ligand>
</feature>